<dbReference type="EMBL" id="NFKP01000008">
    <property type="protein sequence ID" value="OUP69574.1"/>
    <property type="molecule type" value="Genomic_DNA"/>
</dbReference>
<dbReference type="Proteomes" id="UP000196386">
    <property type="component" value="Unassembled WGS sequence"/>
</dbReference>
<accession>A0A1Y4N1A4</accession>
<reference evidence="2" key="1">
    <citation type="submission" date="2017-04" db="EMBL/GenBank/DDBJ databases">
        <title>Function of individual gut microbiota members based on whole genome sequencing of pure cultures obtained from chicken caecum.</title>
        <authorList>
            <person name="Medvecky M."/>
            <person name="Cejkova D."/>
            <person name="Polansky O."/>
            <person name="Karasova D."/>
            <person name="Kubasova T."/>
            <person name="Cizek A."/>
            <person name="Rychlik I."/>
        </authorList>
    </citation>
    <scope>NUCLEOTIDE SEQUENCE [LARGE SCALE GENOMIC DNA]</scope>
    <source>
        <strain evidence="2">An175</strain>
    </source>
</reference>
<comment type="caution">
    <text evidence="1">The sequence shown here is derived from an EMBL/GenBank/DDBJ whole genome shotgun (WGS) entry which is preliminary data.</text>
</comment>
<name>A0A1Y4N1A4_9FIRM</name>
<dbReference type="AlphaFoldDB" id="A0A1Y4N1A4"/>
<evidence type="ECO:0000313" key="2">
    <source>
        <dbReference type="Proteomes" id="UP000196386"/>
    </source>
</evidence>
<gene>
    <name evidence="1" type="ORF">B5F11_07975</name>
</gene>
<proteinExistence type="predicted"/>
<evidence type="ECO:0000313" key="1">
    <source>
        <dbReference type="EMBL" id="OUP69574.1"/>
    </source>
</evidence>
<organism evidence="1 2">
    <name type="scientific">Anaerotruncus colihominis</name>
    <dbReference type="NCBI Taxonomy" id="169435"/>
    <lineage>
        <taxon>Bacteria</taxon>
        <taxon>Bacillati</taxon>
        <taxon>Bacillota</taxon>
        <taxon>Clostridia</taxon>
        <taxon>Eubacteriales</taxon>
        <taxon>Oscillospiraceae</taxon>
        <taxon>Anaerotruncus</taxon>
    </lineage>
</organism>
<protein>
    <submittedName>
        <fullName evidence="1">Uncharacterized protein</fullName>
    </submittedName>
</protein>
<sequence>MPNGSPLARQPPFDGQLYHAASRTWYNKRRAVIIPSYGQGDSRARPAFAPMADYTMPLRGHGIITAKRLLYRAMPNGSPLARQPPFDGQLYHAASRTWYNMRSANGKRCKAAGCACYATAKTGFTGFTAALRQFYGYATGAKPDGAPYLHGGRLLMGNISYRFSDMEYIVFSARHDAAGVGWGKEDA</sequence>